<protein>
    <submittedName>
        <fullName evidence="1">Uncharacterized protein</fullName>
    </submittedName>
</protein>
<dbReference type="EMBL" id="AGBW02008736">
    <property type="protein sequence ID" value="OWR52672.1"/>
    <property type="molecule type" value="Genomic_DNA"/>
</dbReference>
<evidence type="ECO:0000313" key="2">
    <source>
        <dbReference type="Proteomes" id="UP000007151"/>
    </source>
</evidence>
<name>A0A212FG15_DANPL</name>
<keyword evidence="2" id="KW-1185">Reference proteome</keyword>
<gene>
    <name evidence="1" type="ORF">KGM_214157</name>
</gene>
<dbReference type="InParanoid" id="A0A212FG15"/>
<proteinExistence type="predicted"/>
<accession>A0A212FG15</accession>
<dbReference type="KEGG" id="dpl:KGM_214157"/>
<dbReference type="AlphaFoldDB" id="A0A212FG15"/>
<organism evidence="1 2">
    <name type="scientific">Danaus plexippus plexippus</name>
    <dbReference type="NCBI Taxonomy" id="278856"/>
    <lineage>
        <taxon>Eukaryota</taxon>
        <taxon>Metazoa</taxon>
        <taxon>Ecdysozoa</taxon>
        <taxon>Arthropoda</taxon>
        <taxon>Hexapoda</taxon>
        <taxon>Insecta</taxon>
        <taxon>Pterygota</taxon>
        <taxon>Neoptera</taxon>
        <taxon>Endopterygota</taxon>
        <taxon>Lepidoptera</taxon>
        <taxon>Glossata</taxon>
        <taxon>Ditrysia</taxon>
        <taxon>Papilionoidea</taxon>
        <taxon>Nymphalidae</taxon>
        <taxon>Danainae</taxon>
        <taxon>Danaini</taxon>
        <taxon>Danaina</taxon>
        <taxon>Danaus</taxon>
        <taxon>Danaus</taxon>
    </lineage>
</organism>
<dbReference type="Proteomes" id="UP000007151">
    <property type="component" value="Unassembled WGS sequence"/>
</dbReference>
<evidence type="ECO:0000313" key="1">
    <source>
        <dbReference type="EMBL" id="OWR52672.1"/>
    </source>
</evidence>
<comment type="caution">
    <text evidence="1">The sequence shown here is derived from an EMBL/GenBank/DDBJ whole genome shotgun (WGS) entry which is preliminary data.</text>
</comment>
<reference evidence="1 2" key="1">
    <citation type="journal article" date="2011" name="Cell">
        <title>The monarch butterfly genome yields insights into long-distance migration.</title>
        <authorList>
            <person name="Zhan S."/>
            <person name="Merlin C."/>
            <person name="Boore J.L."/>
            <person name="Reppert S.M."/>
        </authorList>
    </citation>
    <scope>NUCLEOTIDE SEQUENCE [LARGE SCALE GENOMIC DNA]</scope>
    <source>
        <strain evidence="1">F-2</strain>
    </source>
</reference>
<sequence length="65" mass="7627">MVHSQFKKIRIEFIHMNTEVFKENAEVSIVKFNLTVASSKRKNCVKMNWRGVRLNACMEWRGLAA</sequence>